<dbReference type="EMBL" id="JAMKOV010000007">
    <property type="protein sequence ID" value="KAI8038877.1"/>
    <property type="molecule type" value="Genomic_DNA"/>
</dbReference>
<feature type="compositionally biased region" description="Acidic residues" evidence="1">
    <location>
        <begin position="28"/>
        <end position="40"/>
    </location>
</feature>
<comment type="caution">
    <text evidence="2">The sequence shown here is derived from an EMBL/GenBank/DDBJ whole genome shotgun (WGS) entry which is preliminary data.</text>
</comment>
<feature type="region of interest" description="Disordered" evidence="1">
    <location>
        <begin position="1"/>
        <end position="59"/>
    </location>
</feature>
<reference evidence="2" key="1">
    <citation type="journal article" date="2023" name="Genome Biol. Evol.">
        <title>Long-read-based Genome Assembly of Drosophila gunungcola Reveals Fewer Chemosensory Genes in Flower-breeding Species.</title>
        <authorList>
            <person name="Negi A."/>
            <person name="Liao B.Y."/>
            <person name="Yeh S.D."/>
        </authorList>
    </citation>
    <scope>NUCLEOTIDE SEQUENCE</scope>
    <source>
        <strain evidence="2">Sukarami</strain>
    </source>
</reference>
<name>A0A9P9YKX6_9MUSC</name>
<evidence type="ECO:0000313" key="2">
    <source>
        <dbReference type="EMBL" id="KAI8038877.1"/>
    </source>
</evidence>
<sequence length="212" mass="24519">MRITKSGIRLFAAPQGDEHEEGTTEAAGGDETESVADEVTTDAAGGETEDEATNTTKKGTELSVNIPKFYTNQHGENVYDQWGVTFGQEFFDTRFGPANRQNRRMTINPNPVTNYYPSMENLTTICSYPTTAYAQNQKRVMKWLYRHVYSKKKKVRPIFFALRRELYDKANSEVCHTAAFNDWLQYQQCAVRRNMRMEYFIPKYPMQQLAFN</sequence>
<gene>
    <name evidence="2" type="ORF">M5D96_008790</name>
</gene>
<protein>
    <submittedName>
        <fullName evidence="2">Uncharacterized protein</fullName>
    </submittedName>
</protein>
<dbReference type="AlphaFoldDB" id="A0A9P9YKX6"/>
<accession>A0A9P9YKX6</accession>
<keyword evidence="3" id="KW-1185">Reference proteome</keyword>
<dbReference type="Proteomes" id="UP001059596">
    <property type="component" value="Unassembled WGS sequence"/>
</dbReference>
<proteinExistence type="predicted"/>
<evidence type="ECO:0000313" key="3">
    <source>
        <dbReference type="Proteomes" id="UP001059596"/>
    </source>
</evidence>
<organism evidence="2 3">
    <name type="scientific">Drosophila gunungcola</name>
    <name type="common">fruit fly</name>
    <dbReference type="NCBI Taxonomy" id="103775"/>
    <lineage>
        <taxon>Eukaryota</taxon>
        <taxon>Metazoa</taxon>
        <taxon>Ecdysozoa</taxon>
        <taxon>Arthropoda</taxon>
        <taxon>Hexapoda</taxon>
        <taxon>Insecta</taxon>
        <taxon>Pterygota</taxon>
        <taxon>Neoptera</taxon>
        <taxon>Endopterygota</taxon>
        <taxon>Diptera</taxon>
        <taxon>Brachycera</taxon>
        <taxon>Muscomorpha</taxon>
        <taxon>Ephydroidea</taxon>
        <taxon>Drosophilidae</taxon>
        <taxon>Drosophila</taxon>
        <taxon>Sophophora</taxon>
    </lineage>
</organism>
<evidence type="ECO:0000256" key="1">
    <source>
        <dbReference type="SAM" id="MobiDB-lite"/>
    </source>
</evidence>